<name>A0ABQ0RIV0_GLUNI</name>
<dbReference type="InterPro" id="IPR036683">
    <property type="entry name" value="CO_DH_flav_C_dom_sf"/>
</dbReference>
<dbReference type="InterPro" id="IPR036884">
    <property type="entry name" value="2Fe-2S-bd_dom_sf"/>
</dbReference>
<dbReference type="PROSITE" id="PS51387">
    <property type="entry name" value="FAD_PCMH"/>
    <property type="match status" value="1"/>
</dbReference>
<evidence type="ECO:0000313" key="9">
    <source>
        <dbReference type="Proteomes" id="UP000316242"/>
    </source>
</evidence>
<evidence type="ECO:0000256" key="5">
    <source>
        <dbReference type="ARBA" id="ARBA00023004"/>
    </source>
</evidence>
<protein>
    <submittedName>
        <fullName evidence="8">Dehydrogenase</fullName>
    </submittedName>
</protein>
<dbReference type="InterPro" id="IPR016169">
    <property type="entry name" value="FAD-bd_PCMH_sub2"/>
</dbReference>
<sequence length="500" mass="53098">MSAEATQETKCLVTVNGTVREFDGPPHANALDFLRGQRLIGCKEGCAEGECGACSILVARGDGEGSRWTAVNACLLPAASLDGQEVITSEGLGSVADLHPVQAEMANRGGSQCGYCTPGFICSMAAEYYRPERTASPAVSAEASGEHECGPNGFDLHALSGNLCRCTGYRPIRDAAYALGAPEEDDPLAARTQRSAPHPVATDILRADTPTGELGRFRRATDLDQALQILAAEPQTVLVAGATDWGVEVNIKGARARSVLAIDRLPELRQIHWGEQFLELGAACTLSELERQLAGRVPLLGKLFGQFASRLIRNSATLGGNLGTGSPIGDTPPALLALEAQLVLSSIRGNRVVALAEYFTGYRQTVREPGEMITAIRIPLPLAELTSFQKISKRRFDDISSVAVGYAVTVEDGVISKARIGLGGVAATPLRAKATEEMLEGKEWNLDTIRAAASITGEEGTPMDDHRASASYRKAMLASSLERFYAEQLSRSGAGQEQNS</sequence>
<dbReference type="InterPro" id="IPR005107">
    <property type="entry name" value="CO_DH_flav_C"/>
</dbReference>
<keyword evidence="3" id="KW-0274">FAD</keyword>
<dbReference type="InterPro" id="IPR036010">
    <property type="entry name" value="2Fe-2S_ferredoxin-like_sf"/>
</dbReference>
<dbReference type="Pfam" id="PF03450">
    <property type="entry name" value="CO_deh_flav_C"/>
    <property type="match status" value="1"/>
</dbReference>
<dbReference type="SUPFAM" id="SSF55447">
    <property type="entry name" value="CO dehydrogenase flavoprotein C-terminal domain-like"/>
    <property type="match status" value="1"/>
</dbReference>
<dbReference type="CDD" id="cd00207">
    <property type="entry name" value="fer2"/>
    <property type="match status" value="1"/>
</dbReference>
<dbReference type="Pfam" id="PF00111">
    <property type="entry name" value="Fer2"/>
    <property type="match status" value="1"/>
</dbReference>
<dbReference type="PANTHER" id="PTHR42659">
    <property type="entry name" value="XANTHINE DEHYDROGENASE SUBUNIT C-RELATED"/>
    <property type="match status" value="1"/>
</dbReference>
<evidence type="ECO:0000259" key="7">
    <source>
        <dbReference type="PROSITE" id="PS51387"/>
    </source>
</evidence>
<dbReference type="InterPro" id="IPR016167">
    <property type="entry name" value="FAD-bd_PCMH_sub1"/>
</dbReference>
<proteinExistence type="predicted"/>
<feature type="domain" description="FAD-binding PCMH-type" evidence="7">
    <location>
        <begin position="206"/>
        <end position="383"/>
    </location>
</feature>
<dbReference type="PIRSF" id="PIRSF036557">
    <property type="entry name" value="XdhA_RC"/>
    <property type="match status" value="1"/>
</dbReference>
<dbReference type="SUPFAM" id="SSF47741">
    <property type="entry name" value="CO dehydrogenase ISP C-domain like"/>
    <property type="match status" value="1"/>
</dbReference>
<comment type="caution">
    <text evidence="8">The sequence shown here is derived from an EMBL/GenBank/DDBJ whole genome shotgun (WGS) entry which is preliminary data.</text>
</comment>
<keyword evidence="9" id="KW-1185">Reference proteome</keyword>
<dbReference type="InterPro" id="IPR051312">
    <property type="entry name" value="Diverse_Substr_Oxidored"/>
</dbReference>
<evidence type="ECO:0000313" key="8">
    <source>
        <dbReference type="EMBL" id="GEC11743.1"/>
    </source>
</evidence>
<dbReference type="PANTHER" id="PTHR42659:SF2">
    <property type="entry name" value="XANTHINE DEHYDROGENASE SUBUNIT C-RELATED"/>
    <property type="match status" value="1"/>
</dbReference>
<dbReference type="InterPro" id="IPR002346">
    <property type="entry name" value="Mopterin_DH_FAD-bd"/>
</dbReference>
<keyword evidence="5" id="KW-0408">Iron</keyword>
<dbReference type="EMBL" id="BJNE01000002">
    <property type="protein sequence ID" value="GEC11743.1"/>
    <property type="molecule type" value="Genomic_DNA"/>
</dbReference>
<dbReference type="Proteomes" id="UP000316242">
    <property type="component" value="Unassembled WGS sequence"/>
</dbReference>
<evidence type="ECO:0000256" key="4">
    <source>
        <dbReference type="ARBA" id="ARBA00023002"/>
    </source>
</evidence>
<dbReference type="InterPro" id="IPR036318">
    <property type="entry name" value="FAD-bd_PCMH-like_sf"/>
</dbReference>
<dbReference type="PROSITE" id="PS51085">
    <property type="entry name" value="2FE2S_FER_2"/>
    <property type="match status" value="1"/>
</dbReference>
<dbReference type="InterPro" id="IPR001041">
    <property type="entry name" value="2Fe-2S_ferredoxin-type"/>
</dbReference>
<accession>A0ABQ0RIV0</accession>
<dbReference type="Gene3D" id="3.30.43.10">
    <property type="entry name" value="Uridine Diphospho-n-acetylenolpyruvylglucosamine Reductase, domain 2"/>
    <property type="match status" value="1"/>
</dbReference>
<organism evidence="8 9">
    <name type="scientific">Glutamicibacter nicotianae</name>
    <name type="common">Arthrobacter nicotianae</name>
    <dbReference type="NCBI Taxonomy" id="37929"/>
    <lineage>
        <taxon>Bacteria</taxon>
        <taxon>Bacillati</taxon>
        <taxon>Actinomycetota</taxon>
        <taxon>Actinomycetes</taxon>
        <taxon>Micrococcales</taxon>
        <taxon>Micrococcaceae</taxon>
        <taxon>Glutamicibacter</taxon>
    </lineage>
</organism>
<dbReference type="Gene3D" id="3.30.465.10">
    <property type="match status" value="1"/>
</dbReference>
<dbReference type="InterPro" id="IPR002888">
    <property type="entry name" value="2Fe-2S-bd"/>
</dbReference>
<dbReference type="InterPro" id="IPR012175">
    <property type="entry name" value="Xanth_DH_ssu_bac"/>
</dbReference>
<evidence type="ECO:0000256" key="1">
    <source>
        <dbReference type="ARBA" id="ARBA00022630"/>
    </source>
</evidence>
<keyword evidence="4" id="KW-0560">Oxidoreductase</keyword>
<keyword evidence="1" id="KW-0285">Flavoprotein</keyword>
<evidence type="ECO:0000259" key="6">
    <source>
        <dbReference type="PROSITE" id="PS51085"/>
    </source>
</evidence>
<evidence type="ECO:0000256" key="3">
    <source>
        <dbReference type="ARBA" id="ARBA00022827"/>
    </source>
</evidence>
<dbReference type="InterPro" id="IPR016166">
    <property type="entry name" value="FAD-bd_PCMH"/>
</dbReference>
<dbReference type="SMART" id="SM01092">
    <property type="entry name" value="CO_deh_flav_C"/>
    <property type="match status" value="1"/>
</dbReference>
<reference evidence="8 9" key="1">
    <citation type="submission" date="2019-06" db="EMBL/GenBank/DDBJ databases">
        <title>Whole genome shotgun sequence of Glutamicibacter nicotianae NBRC 14234.</title>
        <authorList>
            <person name="Hosoyama A."/>
            <person name="Uohara A."/>
            <person name="Ohji S."/>
            <person name="Ichikawa N."/>
        </authorList>
    </citation>
    <scope>NUCLEOTIDE SEQUENCE [LARGE SCALE GENOMIC DNA]</scope>
    <source>
        <strain evidence="8 9">NBRC 14234</strain>
    </source>
</reference>
<dbReference type="RefSeq" id="WP_141356392.1">
    <property type="nucleotide sequence ID" value="NZ_BAAAWM010000001.1"/>
</dbReference>
<dbReference type="Pfam" id="PF00941">
    <property type="entry name" value="FAD_binding_5"/>
    <property type="match status" value="1"/>
</dbReference>
<dbReference type="Pfam" id="PF01799">
    <property type="entry name" value="Fer2_2"/>
    <property type="match status" value="1"/>
</dbReference>
<dbReference type="InterPro" id="IPR006058">
    <property type="entry name" value="2Fe2S_fd_BS"/>
</dbReference>
<dbReference type="SUPFAM" id="SSF56176">
    <property type="entry name" value="FAD-binding/transporter-associated domain-like"/>
    <property type="match status" value="1"/>
</dbReference>
<dbReference type="SUPFAM" id="SSF54292">
    <property type="entry name" value="2Fe-2S ferredoxin-like"/>
    <property type="match status" value="1"/>
</dbReference>
<dbReference type="Gene3D" id="3.10.20.30">
    <property type="match status" value="1"/>
</dbReference>
<dbReference type="Gene3D" id="3.30.390.50">
    <property type="entry name" value="CO dehydrogenase flavoprotein, C-terminal domain"/>
    <property type="match status" value="1"/>
</dbReference>
<feature type="domain" description="2Fe-2S ferredoxin-type" evidence="6">
    <location>
        <begin position="9"/>
        <end position="92"/>
    </location>
</feature>
<dbReference type="Gene3D" id="1.10.150.120">
    <property type="entry name" value="[2Fe-2S]-binding domain"/>
    <property type="match status" value="1"/>
</dbReference>
<dbReference type="PROSITE" id="PS00197">
    <property type="entry name" value="2FE2S_FER_1"/>
    <property type="match status" value="1"/>
</dbReference>
<dbReference type="InterPro" id="IPR012675">
    <property type="entry name" value="Beta-grasp_dom_sf"/>
</dbReference>
<evidence type="ECO:0000256" key="2">
    <source>
        <dbReference type="ARBA" id="ARBA00022723"/>
    </source>
</evidence>
<keyword evidence="2" id="KW-0479">Metal-binding</keyword>
<gene>
    <name evidence="8" type="ORF">ANI01nite_09460</name>
</gene>